<evidence type="ECO:0000313" key="1">
    <source>
        <dbReference type="EMBL" id="PPJ39797.1"/>
    </source>
</evidence>
<dbReference type="AlphaFoldDB" id="A0A2S6AX25"/>
<protein>
    <submittedName>
        <fullName evidence="1">Uncharacterized protein</fullName>
    </submittedName>
</protein>
<dbReference type="EMBL" id="PSZC01000001">
    <property type="protein sequence ID" value="PPJ39797.1"/>
    <property type="molecule type" value="Genomic_DNA"/>
</dbReference>
<reference evidence="1 2" key="1">
    <citation type="submission" date="2018-02" db="EMBL/GenBank/DDBJ databases">
        <title>8 Nocardia nova and 1 Nocardia cyriacigeorgica strain used for evolution to TMP-SMX.</title>
        <authorList>
            <person name="Mehta H."/>
            <person name="Weng J."/>
            <person name="Shamoo Y."/>
        </authorList>
    </citation>
    <scope>NUCLEOTIDE SEQUENCE [LARGE SCALE GENOMIC DNA]</scope>
    <source>
        <strain evidence="1 2">MDA3139</strain>
    </source>
</reference>
<sequence>MPRWSDFLDRFRAAAAPGAAAARGVPVDRARVAADELRPILVLLDPVENEAQRIRRDADTRAAQRRRDGDLRADRMVAGARDSVETVAVQEMSRCLADAVDAGDDAELVARRTDEHVAQRLPGYVDRVVQAARTLIAEWGGRDFEAVR</sequence>
<organism evidence="1 2">
    <name type="scientific">Nocardia nova</name>
    <dbReference type="NCBI Taxonomy" id="37330"/>
    <lineage>
        <taxon>Bacteria</taxon>
        <taxon>Bacillati</taxon>
        <taxon>Actinomycetota</taxon>
        <taxon>Actinomycetes</taxon>
        <taxon>Mycobacteriales</taxon>
        <taxon>Nocardiaceae</taxon>
        <taxon>Nocardia</taxon>
    </lineage>
</organism>
<dbReference type="Proteomes" id="UP000239874">
    <property type="component" value="Unassembled WGS sequence"/>
</dbReference>
<accession>A0A2S6AX25</accession>
<name>A0A2S6AX25_9NOCA</name>
<evidence type="ECO:0000313" key="2">
    <source>
        <dbReference type="Proteomes" id="UP000239874"/>
    </source>
</evidence>
<proteinExistence type="predicted"/>
<comment type="caution">
    <text evidence="1">The sequence shown here is derived from an EMBL/GenBank/DDBJ whole genome shotgun (WGS) entry which is preliminary data.</text>
</comment>
<gene>
    <name evidence="1" type="ORF">C5E45_01245</name>
</gene>